<keyword evidence="1" id="KW-0732">Signal</keyword>
<evidence type="ECO:0008006" key="4">
    <source>
        <dbReference type="Google" id="ProtNLM"/>
    </source>
</evidence>
<gene>
    <name evidence="2" type="ORF">EC844_12578</name>
</gene>
<proteinExistence type="predicted"/>
<protein>
    <recommendedName>
        <fullName evidence="4">DUF5626 domain-containing protein</fullName>
    </recommendedName>
</protein>
<evidence type="ECO:0000256" key="1">
    <source>
        <dbReference type="SAM" id="SignalP"/>
    </source>
</evidence>
<dbReference type="OrthoDB" id="6861486at2"/>
<keyword evidence="3" id="KW-1185">Reference proteome</keyword>
<evidence type="ECO:0000313" key="2">
    <source>
        <dbReference type="EMBL" id="TCM62350.1"/>
    </source>
</evidence>
<reference evidence="2 3" key="1">
    <citation type="submission" date="2019-03" db="EMBL/GenBank/DDBJ databases">
        <title>Genomic analyses of the natural microbiome of Caenorhabditis elegans.</title>
        <authorList>
            <person name="Samuel B."/>
        </authorList>
    </citation>
    <scope>NUCLEOTIDE SEQUENCE [LARGE SCALE GENOMIC DNA]</scope>
    <source>
        <strain evidence="2 3">JUb89</strain>
    </source>
</reference>
<dbReference type="EMBL" id="SLVJ01000025">
    <property type="protein sequence ID" value="TCM62350.1"/>
    <property type="molecule type" value="Genomic_DNA"/>
</dbReference>
<dbReference type="Proteomes" id="UP000294963">
    <property type="component" value="Unassembled WGS sequence"/>
</dbReference>
<feature type="signal peptide" evidence="1">
    <location>
        <begin position="1"/>
        <end position="25"/>
    </location>
</feature>
<sequence length="164" mass="17900">MLKNSQNNNSIIIFLLLLISSNAAALGDKVSDGKVNVRLQNNHLCFSVSNYTPRPAIWGKQFVDSNNLKLSYIGVSSSKYGYIWGVNIPADQVGNGVTLSSKSCIEYGQNISGYSIQKTASSLKTGKYSVSIWGRDQEKNRAIVFVSAFALDVTNGQLRISKVD</sequence>
<name>A0A4R1XJR1_ACICA</name>
<evidence type="ECO:0000313" key="3">
    <source>
        <dbReference type="Proteomes" id="UP000294963"/>
    </source>
</evidence>
<feature type="chain" id="PRO_5020778119" description="DUF5626 domain-containing protein" evidence="1">
    <location>
        <begin position="26"/>
        <end position="164"/>
    </location>
</feature>
<comment type="caution">
    <text evidence="2">The sequence shown here is derived from an EMBL/GenBank/DDBJ whole genome shotgun (WGS) entry which is preliminary data.</text>
</comment>
<accession>A0A4R1XJR1</accession>
<dbReference type="AlphaFoldDB" id="A0A4R1XJR1"/>
<organism evidence="2 3">
    <name type="scientific">Acinetobacter calcoaceticus</name>
    <dbReference type="NCBI Taxonomy" id="471"/>
    <lineage>
        <taxon>Bacteria</taxon>
        <taxon>Pseudomonadati</taxon>
        <taxon>Pseudomonadota</taxon>
        <taxon>Gammaproteobacteria</taxon>
        <taxon>Moraxellales</taxon>
        <taxon>Moraxellaceae</taxon>
        <taxon>Acinetobacter</taxon>
        <taxon>Acinetobacter calcoaceticus/baumannii complex</taxon>
    </lineage>
</organism>